<evidence type="ECO:0000313" key="3">
    <source>
        <dbReference type="Proteomes" id="UP000253370"/>
    </source>
</evidence>
<organism evidence="2 3">
    <name type="scientific">Rhodosalinus halophilus</name>
    <dbReference type="NCBI Taxonomy" id="2259333"/>
    <lineage>
        <taxon>Bacteria</taxon>
        <taxon>Pseudomonadati</taxon>
        <taxon>Pseudomonadota</taxon>
        <taxon>Alphaproteobacteria</taxon>
        <taxon>Rhodobacterales</taxon>
        <taxon>Paracoccaceae</taxon>
        <taxon>Rhodosalinus</taxon>
    </lineage>
</organism>
<dbReference type="Pfam" id="PF13602">
    <property type="entry name" value="ADH_zinc_N_2"/>
    <property type="match status" value="1"/>
</dbReference>
<feature type="domain" description="Enoyl reductase (ER)" evidence="1">
    <location>
        <begin position="10"/>
        <end position="307"/>
    </location>
</feature>
<sequence>MLAMRYAAHGGPELIQSGLLPVPRPGPREALVALAAASVVPLDWKLRAGRLAAYFSPELPKVPGRDGAGRVLACGAEVSGFRPGDRVGVMVPPPVARGSYAGAVLAREEELVLLPPALPTLEAAALVNAGLSAWIAAVRCADVQPGQRVLVHGGAGAVGGVLVQLCAHLGAEVSATCRATNRDYVRGLGAARAVAYDAEDFTTLPAQDVVFDLIGGTVHDRSYEVLRPGGHLVWLTAAPIVERGAEYNVRVTRAPIRDERTPVAAVFDLAARGILRAQIAARMPLVQAGEAQRRLEFGQISRGRLVLEIGTALFGPGGVPFTAPWDDS</sequence>
<dbReference type="InterPro" id="IPR036291">
    <property type="entry name" value="NAD(P)-bd_dom_sf"/>
</dbReference>
<dbReference type="EMBL" id="QNTQ01000006">
    <property type="protein sequence ID" value="RBI85823.1"/>
    <property type="molecule type" value="Genomic_DNA"/>
</dbReference>
<dbReference type="Pfam" id="PF08240">
    <property type="entry name" value="ADH_N"/>
    <property type="match status" value="1"/>
</dbReference>
<dbReference type="OrthoDB" id="9787435at2"/>
<dbReference type="InterPro" id="IPR013154">
    <property type="entry name" value="ADH-like_N"/>
</dbReference>
<keyword evidence="3" id="KW-1185">Reference proteome</keyword>
<dbReference type="SUPFAM" id="SSF51735">
    <property type="entry name" value="NAD(P)-binding Rossmann-fold domains"/>
    <property type="match status" value="1"/>
</dbReference>
<dbReference type="SMART" id="SM00829">
    <property type="entry name" value="PKS_ER"/>
    <property type="match status" value="1"/>
</dbReference>
<dbReference type="Gene3D" id="3.90.180.10">
    <property type="entry name" value="Medium-chain alcohol dehydrogenases, catalytic domain"/>
    <property type="match status" value="1"/>
</dbReference>
<dbReference type="Proteomes" id="UP000253370">
    <property type="component" value="Unassembled WGS sequence"/>
</dbReference>
<dbReference type="PANTHER" id="PTHR43482:SF1">
    <property type="entry name" value="PROTEIN AST1-RELATED"/>
    <property type="match status" value="1"/>
</dbReference>
<dbReference type="Gene3D" id="3.40.50.720">
    <property type="entry name" value="NAD(P)-binding Rossmann-like Domain"/>
    <property type="match status" value="1"/>
</dbReference>
<dbReference type="InterPro" id="IPR020843">
    <property type="entry name" value="ER"/>
</dbReference>
<protein>
    <submittedName>
        <fullName evidence="2">NADP-dependent oxidoreductase</fullName>
    </submittedName>
</protein>
<comment type="caution">
    <text evidence="2">The sequence shown here is derived from an EMBL/GenBank/DDBJ whole genome shotgun (WGS) entry which is preliminary data.</text>
</comment>
<dbReference type="PANTHER" id="PTHR43482">
    <property type="entry name" value="PROTEIN AST1-RELATED"/>
    <property type="match status" value="1"/>
</dbReference>
<dbReference type="InterPro" id="IPR011032">
    <property type="entry name" value="GroES-like_sf"/>
</dbReference>
<accession>A0A365U9V4</accession>
<reference evidence="2 3" key="1">
    <citation type="submission" date="2018-07" db="EMBL/GenBank/DDBJ databases">
        <title>Rhodosalinus sp. strain E84T genomic sequence and assembly.</title>
        <authorList>
            <person name="Liu Z.-W."/>
            <person name="Lu D.-C."/>
        </authorList>
    </citation>
    <scope>NUCLEOTIDE SEQUENCE [LARGE SCALE GENOMIC DNA]</scope>
    <source>
        <strain evidence="2 3">E84</strain>
    </source>
</reference>
<evidence type="ECO:0000259" key="1">
    <source>
        <dbReference type="SMART" id="SM00829"/>
    </source>
</evidence>
<gene>
    <name evidence="2" type="ORF">DRV85_08880</name>
</gene>
<dbReference type="GO" id="GO:0016491">
    <property type="term" value="F:oxidoreductase activity"/>
    <property type="evidence" value="ECO:0007669"/>
    <property type="project" value="InterPro"/>
</dbReference>
<dbReference type="AlphaFoldDB" id="A0A365U9V4"/>
<dbReference type="InterPro" id="IPR052585">
    <property type="entry name" value="Lipid_raft_assoc_Zn_ADH"/>
</dbReference>
<proteinExistence type="predicted"/>
<dbReference type="CDD" id="cd05289">
    <property type="entry name" value="MDR_like_2"/>
    <property type="match status" value="1"/>
</dbReference>
<dbReference type="SUPFAM" id="SSF50129">
    <property type="entry name" value="GroES-like"/>
    <property type="match status" value="1"/>
</dbReference>
<name>A0A365U9V4_9RHOB</name>
<evidence type="ECO:0000313" key="2">
    <source>
        <dbReference type="EMBL" id="RBI85823.1"/>
    </source>
</evidence>